<dbReference type="RefSeq" id="WP_302040582.1">
    <property type="nucleotide sequence ID" value="NZ_JAUKPO010000022.1"/>
</dbReference>
<dbReference type="InterPro" id="IPR003718">
    <property type="entry name" value="OsmC/Ohr_fam"/>
</dbReference>
<evidence type="ECO:0000313" key="2">
    <source>
        <dbReference type="Proteomes" id="UP001168528"/>
    </source>
</evidence>
<dbReference type="SUPFAM" id="SSF82784">
    <property type="entry name" value="OsmC-like"/>
    <property type="match status" value="1"/>
</dbReference>
<accession>A0ABT8RCP3</accession>
<sequence length="145" mass="15798">MNSTIVKSIQVVVEKDSLLATIHAGKHTFLIDEPLEAGGSNQGPDPYEALLGALGACTAITLRMYAQNKGWPLARISIRLGHQKNYSLDCQNCEQPSSRLEVIEKVLLLEGDLSSMQLERLKNIADKCPVQKTLSSGLMIHSVLA</sequence>
<keyword evidence="2" id="KW-1185">Reference proteome</keyword>
<dbReference type="Proteomes" id="UP001168528">
    <property type="component" value="Unassembled WGS sequence"/>
</dbReference>
<dbReference type="InterPro" id="IPR036102">
    <property type="entry name" value="OsmC/Ohrsf"/>
</dbReference>
<reference evidence="1" key="1">
    <citation type="submission" date="2023-07" db="EMBL/GenBank/DDBJ databases">
        <title>The genome sequence of Rhodocytophaga aerolata KACC 12507.</title>
        <authorList>
            <person name="Zhang X."/>
        </authorList>
    </citation>
    <scope>NUCLEOTIDE SEQUENCE</scope>
    <source>
        <strain evidence="1">KACC 12507</strain>
    </source>
</reference>
<name>A0ABT8RCP3_9BACT</name>
<comment type="caution">
    <text evidence="1">The sequence shown here is derived from an EMBL/GenBank/DDBJ whole genome shotgun (WGS) entry which is preliminary data.</text>
</comment>
<protein>
    <submittedName>
        <fullName evidence="1">OsmC family protein</fullName>
    </submittedName>
</protein>
<evidence type="ECO:0000313" key="1">
    <source>
        <dbReference type="EMBL" id="MDO1449779.1"/>
    </source>
</evidence>
<gene>
    <name evidence="1" type="ORF">Q0590_26105</name>
</gene>
<dbReference type="EMBL" id="JAUKPO010000022">
    <property type="protein sequence ID" value="MDO1449779.1"/>
    <property type="molecule type" value="Genomic_DNA"/>
</dbReference>
<dbReference type="InterPro" id="IPR015946">
    <property type="entry name" value="KH_dom-like_a/b"/>
</dbReference>
<dbReference type="PANTHER" id="PTHR39624">
    <property type="entry name" value="PROTEIN INVOLVED IN RIMO-MEDIATED BETA-METHYLTHIOLATION OF RIBOSOMAL PROTEIN S12 YCAO"/>
    <property type="match status" value="1"/>
</dbReference>
<dbReference type="Gene3D" id="3.30.300.20">
    <property type="match status" value="1"/>
</dbReference>
<organism evidence="1 2">
    <name type="scientific">Rhodocytophaga aerolata</name>
    <dbReference type="NCBI Taxonomy" id="455078"/>
    <lineage>
        <taxon>Bacteria</taxon>
        <taxon>Pseudomonadati</taxon>
        <taxon>Bacteroidota</taxon>
        <taxon>Cytophagia</taxon>
        <taxon>Cytophagales</taxon>
        <taxon>Rhodocytophagaceae</taxon>
        <taxon>Rhodocytophaga</taxon>
    </lineage>
</organism>
<dbReference type="PANTHER" id="PTHR39624:SF2">
    <property type="entry name" value="OSMC-LIKE PROTEIN"/>
    <property type="match status" value="1"/>
</dbReference>
<proteinExistence type="predicted"/>
<dbReference type="Pfam" id="PF02566">
    <property type="entry name" value="OsmC"/>
    <property type="match status" value="1"/>
</dbReference>